<reference evidence="2 3" key="1">
    <citation type="submission" date="2024-03" db="EMBL/GenBank/DDBJ databases">
        <title>A high-quality draft genome sequence of Diaporthe vaccinii, a causative agent of upright dieback and viscid rot disease in cranberry plants.</title>
        <authorList>
            <person name="Sarrasin M."/>
            <person name="Lang B.F."/>
            <person name="Burger G."/>
        </authorList>
    </citation>
    <scope>NUCLEOTIDE SEQUENCE [LARGE SCALE GENOMIC DNA]</scope>
    <source>
        <strain evidence="2 3">IS7</strain>
    </source>
</reference>
<dbReference type="EMBL" id="JBAWTH010000108">
    <property type="protein sequence ID" value="KAL2276813.1"/>
    <property type="molecule type" value="Genomic_DNA"/>
</dbReference>
<dbReference type="SUPFAM" id="SSF51905">
    <property type="entry name" value="FAD/NAD(P)-binding domain"/>
    <property type="match status" value="1"/>
</dbReference>
<protein>
    <recommendedName>
        <fullName evidence="1">FAD dependent oxidoreductase domain-containing protein</fullName>
    </recommendedName>
</protein>
<proteinExistence type="predicted"/>
<comment type="caution">
    <text evidence="2">The sequence shown here is derived from an EMBL/GenBank/DDBJ whole genome shotgun (WGS) entry which is preliminary data.</text>
</comment>
<dbReference type="Gene3D" id="3.30.9.10">
    <property type="entry name" value="D-Amino Acid Oxidase, subunit A, domain 2"/>
    <property type="match status" value="1"/>
</dbReference>
<dbReference type="Pfam" id="PF01266">
    <property type="entry name" value="DAO"/>
    <property type="match status" value="1"/>
</dbReference>
<dbReference type="PANTHER" id="PTHR13847">
    <property type="entry name" value="SARCOSINE DEHYDROGENASE-RELATED"/>
    <property type="match status" value="1"/>
</dbReference>
<dbReference type="PANTHER" id="PTHR13847:SF260">
    <property type="entry name" value="FAD DEPENDENT OXIDOREDUCTASE DOMAIN-CONTAINING PROTEIN"/>
    <property type="match status" value="1"/>
</dbReference>
<dbReference type="InterPro" id="IPR036188">
    <property type="entry name" value="FAD/NAD-bd_sf"/>
</dbReference>
<organism evidence="2 3">
    <name type="scientific">Diaporthe vaccinii</name>
    <dbReference type="NCBI Taxonomy" id="105482"/>
    <lineage>
        <taxon>Eukaryota</taxon>
        <taxon>Fungi</taxon>
        <taxon>Dikarya</taxon>
        <taxon>Ascomycota</taxon>
        <taxon>Pezizomycotina</taxon>
        <taxon>Sordariomycetes</taxon>
        <taxon>Sordariomycetidae</taxon>
        <taxon>Diaporthales</taxon>
        <taxon>Diaporthaceae</taxon>
        <taxon>Diaporthe</taxon>
        <taxon>Diaporthe eres species complex</taxon>
    </lineage>
</organism>
<gene>
    <name evidence="2" type="ORF">FJTKL_00469</name>
</gene>
<accession>A0ABR4E304</accession>
<evidence type="ECO:0000313" key="2">
    <source>
        <dbReference type="EMBL" id="KAL2276814.1"/>
    </source>
</evidence>
<dbReference type="InterPro" id="IPR006076">
    <property type="entry name" value="FAD-dep_OxRdtase"/>
</dbReference>
<dbReference type="EMBL" id="JBAWTH010000108">
    <property type="protein sequence ID" value="KAL2276814.1"/>
    <property type="molecule type" value="Genomic_DNA"/>
</dbReference>
<evidence type="ECO:0000313" key="3">
    <source>
        <dbReference type="Proteomes" id="UP001600888"/>
    </source>
</evidence>
<keyword evidence="3" id="KW-1185">Reference proteome</keyword>
<sequence length="472" mass="50879">MSAATANHKPPATIGGINGLPVENPCISFWQQTTRSFPHLLANSESSLPQTTKYLVIGSGLSGALTAFDLIHSAGVPGSDVLILEAREAASGATSRNAGHVRPDAFRGFQVYRRVHGTEQALKIIANEKDVLDKINAFVNKHDVPCDFNLATTLDVCLTPEFAEFNARSFKEYQEAGGDLSHVKVYEGEDAATRTGIKDTVSAYEWPAGSSHPAKLAQWLLAQSIAKGATLFTRCPALKISKSSVAESRWDIETPKGIITAETVIHCTNGFAGHLISQLTPYVTPTRAQALSFVPPMALSGRSMLASTMSLRYSLHNFYSVMQRKADGVIILGASRKSPNLSQETVDGMATPDDTSFNEEIRQDIVVNFEKCFPTCEKGRLNHGEGAQHSWSGILGMTTDSVPFVGSLNGLPGQYVCAGFNGHGMARIFNCAPAVVKIIQGASWSDTGLPECFNATEERLQRLSQGSIESVW</sequence>
<evidence type="ECO:0000259" key="1">
    <source>
        <dbReference type="Pfam" id="PF01266"/>
    </source>
</evidence>
<name>A0ABR4E304_9PEZI</name>
<dbReference type="Gene3D" id="3.50.50.60">
    <property type="entry name" value="FAD/NAD(P)-binding domain"/>
    <property type="match status" value="1"/>
</dbReference>
<dbReference type="Proteomes" id="UP001600888">
    <property type="component" value="Unassembled WGS sequence"/>
</dbReference>
<feature type="domain" description="FAD dependent oxidoreductase" evidence="1">
    <location>
        <begin position="54"/>
        <end position="431"/>
    </location>
</feature>